<accession>A0A7I3Z6W5</accession>
<dbReference type="EnsemblPlants" id="Pp3c4_12770V3.2">
    <property type="protein sequence ID" value="PAC:32919794.CDS.1"/>
    <property type="gene ID" value="Pp3c4_12770"/>
</dbReference>
<dbReference type="Proteomes" id="UP000006727">
    <property type="component" value="Chromosome 4"/>
</dbReference>
<dbReference type="AlphaFoldDB" id="A0A7I3Z6W5"/>
<sequence length="69" mass="7840">MQPIVALSQLEAKHVAPTTITKEGLWLQTLLFETGHVGQESCDLYSTDQSYMALSKNPQFHHKFNHIKT</sequence>
<reference evidence="1 2" key="2">
    <citation type="journal article" date="2018" name="Plant J.">
        <title>The Physcomitrella patens chromosome-scale assembly reveals moss genome structure and evolution.</title>
        <authorList>
            <person name="Lang D."/>
            <person name="Ullrich K.K."/>
            <person name="Murat F."/>
            <person name="Fuchs J."/>
            <person name="Jenkins J."/>
            <person name="Haas F.B."/>
            <person name="Piednoel M."/>
            <person name="Gundlach H."/>
            <person name="Van Bel M."/>
            <person name="Meyberg R."/>
            <person name="Vives C."/>
            <person name="Morata J."/>
            <person name="Symeonidi A."/>
            <person name="Hiss M."/>
            <person name="Muchero W."/>
            <person name="Kamisugi Y."/>
            <person name="Saleh O."/>
            <person name="Blanc G."/>
            <person name="Decker E.L."/>
            <person name="van Gessel N."/>
            <person name="Grimwood J."/>
            <person name="Hayes R.D."/>
            <person name="Graham S.W."/>
            <person name="Gunter L.E."/>
            <person name="McDaniel S.F."/>
            <person name="Hoernstein S.N.W."/>
            <person name="Larsson A."/>
            <person name="Li F.W."/>
            <person name="Perroud P.F."/>
            <person name="Phillips J."/>
            <person name="Ranjan P."/>
            <person name="Rokshar D.S."/>
            <person name="Rothfels C.J."/>
            <person name="Schneider L."/>
            <person name="Shu S."/>
            <person name="Stevenson D.W."/>
            <person name="Thummler F."/>
            <person name="Tillich M."/>
            <person name="Villarreal Aguilar J.C."/>
            <person name="Widiez T."/>
            <person name="Wong G.K."/>
            <person name="Wymore A."/>
            <person name="Zhang Y."/>
            <person name="Zimmer A.D."/>
            <person name="Quatrano R.S."/>
            <person name="Mayer K.F.X."/>
            <person name="Goodstein D."/>
            <person name="Casacuberta J.M."/>
            <person name="Vandepoele K."/>
            <person name="Reski R."/>
            <person name="Cuming A.C."/>
            <person name="Tuskan G.A."/>
            <person name="Maumus F."/>
            <person name="Salse J."/>
            <person name="Schmutz J."/>
            <person name="Rensing S.A."/>
        </authorList>
    </citation>
    <scope>NUCLEOTIDE SEQUENCE [LARGE SCALE GENOMIC DNA]</scope>
    <source>
        <strain evidence="1 2">cv. Gransden 2004</strain>
    </source>
</reference>
<organism evidence="1 2">
    <name type="scientific">Physcomitrium patens</name>
    <name type="common">Spreading-leaved earth moss</name>
    <name type="synonym">Physcomitrella patens</name>
    <dbReference type="NCBI Taxonomy" id="3218"/>
    <lineage>
        <taxon>Eukaryota</taxon>
        <taxon>Viridiplantae</taxon>
        <taxon>Streptophyta</taxon>
        <taxon>Embryophyta</taxon>
        <taxon>Bryophyta</taxon>
        <taxon>Bryophytina</taxon>
        <taxon>Bryopsida</taxon>
        <taxon>Funariidae</taxon>
        <taxon>Funariales</taxon>
        <taxon>Funariaceae</taxon>
        <taxon>Physcomitrium</taxon>
    </lineage>
</organism>
<dbReference type="Gramene" id="Pp3c4_12770V3.2">
    <property type="protein sequence ID" value="PAC:32919794.CDS.1"/>
    <property type="gene ID" value="Pp3c4_12770"/>
</dbReference>
<evidence type="ECO:0000313" key="1">
    <source>
        <dbReference type="EnsemblPlants" id="PAC:32919794.CDS.1"/>
    </source>
</evidence>
<evidence type="ECO:0000313" key="2">
    <source>
        <dbReference type="Proteomes" id="UP000006727"/>
    </source>
</evidence>
<name>A0A7I3Z6W5_PHYPA</name>
<reference evidence="1" key="3">
    <citation type="submission" date="2020-12" db="UniProtKB">
        <authorList>
            <consortium name="EnsemblPlants"/>
        </authorList>
    </citation>
    <scope>IDENTIFICATION</scope>
</reference>
<proteinExistence type="predicted"/>
<reference evidence="1 2" key="1">
    <citation type="journal article" date="2008" name="Science">
        <title>The Physcomitrella genome reveals evolutionary insights into the conquest of land by plants.</title>
        <authorList>
            <person name="Rensing S."/>
            <person name="Lang D."/>
            <person name="Zimmer A."/>
            <person name="Terry A."/>
            <person name="Salamov A."/>
            <person name="Shapiro H."/>
            <person name="Nishiyama T."/>
            <person name="Perroud P.-F."/>
            <person name="Lindquist E."/>
            <person name="Kamisugi Y."/>
            <person name="Tanahashi T."/>
            <person name="Sakakibara K."/>
            <person name="Fujita T."/>
            <person name="Oishi K."/>
            <person name="Shin-I T."/>
            <person name="Kuroki Y."/>
            <person name="Toyoda A."/>
            <person name="Suzuki Y."/>
            <person name="Hashimoto A."/>
            <person name="Yamaguchi K."/>
            <person name="Sugano A."/>
            <person name="Kohara Y."/>
            <person name="Fujiyama A."/>
            <person name="Anterola A."/>
            <person name="Aoki S."/>
            <person name="Ashton N."/>
            <person name="Barbazuk W.B."/>
            <person name="Barker E."/>
            <person name="Bennetzen J."/>
            <person name="Bezanilla M."/>
            <person name="Blankenship R."/>
            <person name="Cho S.H."/>
            <person name="Dutcher S."/>
            <person name="Estelle M."/>
            <person name="Fawcett J.A."/>
            <person name="Gundlach H."/>
            <person name="Hanada K."/>
            <person name="Heyl A."/>
            <person name="Hicks K.A."/>
            <person name="Hugh J."/>
            <person name="Lohr M."/>
            <person name="Mayer K."/>
            <person name="Melkozernov A."/>
            <person name="Murata T."/>
            <person name="Nelson D."/>
            <person name="Pils B."/>
            <person name="Prigge M."/>
            <person name="Reiss B."/>
            <person name="Renner T."/>
            <person name="Rombauts S."/>
            <person name="Rushton P."/>
            <person name="Sanderfoot A."/>
            <person name="Schween G."/>
            <person name="Shiu S.-H."/>
            <person name="Stueber K."/>
            <person name="Theodoulou F.L."/>
            <person name="Tu H."/>
            <person name="Van de Peer Y."/>
            <person name="Verrier P.J."/>
            <person name="Waters E."/>
            <person name="Wood A."/>
            <person name="Yang L."/>
            <person name="Cove D."/>
            <person name="Cuming A."/>
            <person name="Hasebe M."/>
            <person name="Lucas S."/>
            <person name="Mishler D.B."/>
            <person name="Reski R."/>
            <person name="Grigoriev I."/>
            <person name="Quatrano R.S."/>
            <person name="Boore J.L."/>
        </authorList>
    </citation>
    <scope>NUCLEOTIDE SEQUENCE [LARGE SCALE GENOMIC DNA]</scope>
    <source>
        <strain evidence="1 2">cv. Gransden 2004</strain>
    </source>
</reference>
<keyword evidence="2" id="KW-1185">Reference proteome</keyword>
<dbReference type="EMBL" id="ABEU02000004">
    <property type="status" value="NOT_ANNOTATED_CDS"/>
    <property type="molecule type" value="Genomic_DNA"/>
</dbReference>
<protein>
    <submittedName>
        <fullName evidence="1">Uncharacterized protein</fullName>
    </submittedName>
</protein>